<dbReference type="EMBL" id="JRKJ01000021">
    <property type="protein sequence ID" value="KGQ18087.1"/>
    <property type="molecule type" value="Genomic_DNA"/>
</dbReference>
<dbReference type="Proteomes" id="UP000030518">
    <property type="component" value="Unassembled WGS sequence"/>
</dbReference>
<name>A0A0A2WHA4_9GAMM</name>
<sequence length="124" mass="13480">MGALAYVGVQYWRGNLPIKPPSQTAVAAPSATVIETPTPLPPPVVPATVAKPATATETFMDQAEARDAAARAAREQTLKVQQQLRQQERAREQRAETPTENERCINGQRMKRVDNGWVQAGGDC</sequence>
<keyword evidence="3" id="KW-1185">Reference proteome</keyword>
<dbReference type="PATRIC" id="fig|1300345.3.peg.2513"/>
<accession>A0A0A2WHA4</accession>
<dbReference type="AlphaFoldDB" id="A0A0A2WHA4"/>
<organism evidence="2 3">
    <name type="scientific">Lysobacter dokdonensis DS-58</name>
    <dbReference type="NCBI Taxonomy" id="1300345"/>
    <lineage>
        <taxon>Bacteria</taxon>
        <taxon>Pseudomonadati</taxon>
        <taxon>Pseudomonadota</taxon>
        <taxon>Gammaproteobacteria</taxon>
        <taxon>Lysobacterales</taxon>
        <taxon>Lysobacteraceae</taxon>
        <taxon>Noviluteimonas</taxon>
    </lineage>
</organism>
<comment type="caution">
    <text evidence="2">The sequence shown here is derived from an EMBL/GenBank/DDBJ whole genome shotgun (WGS) entry which is preliminary data.</text>
</comment>
<feature type="region of interest" description="Disordered" evidence="1">
    <location>
        <begin position="75"/>
        <end position="108"/>
    </location>
</feature>
<dbReference type="STRING" id="1300345.LF41_1441"/>
<feature type="compositionally biased region" description="Basic and acidic residues" evidence="1">
    <location>
        <begin position="86"/>
        <end position="103"/>
    </location>
</feature>
<reference evidence="2 3" key="1">
    <citation type="submission" date="2014-09" db="EMBL/GenBank/DDBJ databases">
        <title>Genome sequences of Lysobacter dokdonensis DS-58.</title>
        <authorList>
            <person name="Kim J.F."/>
            <person name="Kwak M.-J."/>
        </authorList>
    </citation>
    <scope>NUCLEOTIDE SEQUENCE [LARGE SCALE GENOMIC DNA]</scope>
    <source>
        <strain evidence="2 3">DS-58</strain>
    </source>
</reference>
<protein>
    <submittedName>
        <fullName evidence="2">Uncharacterized protein</fullName>
    </submittedName>
</protein>
<evidence type="ECO:0000313" key="3">
    <source>
        <dbReference type="Proteomes" id="UP000030518"/>
    </source>
</evidence>
<gene>
    <name evidence="2" type="ORF">LF41_1441</name>
</gene>
<evidence type="ECO:0000313" key="2">
    <source>
        <dbReference type="EMBL" id="KGQ18087.1"/>
    </source>
</evidence>
<proteinExistence type="predicted"/>
<evidence type="ECO:0000256" key="1">
    <source>
        <dbReference type="SAM" id="MobiDB-lite"/>
    </source>
</evidence>